<protein>
    <submittedName>
        <fullName evidence="7">2-oxoglutarate and iron-dependent oxygenase domain-containing protein</fullName>
    </submittedName>
</protein>
<dbReference type="InterPro" id="IPR027443">
    <property type="entry name" value="IPNS-like_sf"/>
</dbReference>
<organism evidence="7 8">
    <name type="scientific">Pigmentiphaga soli</name>
    <dbReference type="NCBI Taxonomy" id="1007095"/>
    <lineage>
        <taxon>Bacteria</taxon>
        <taxon>Pseudomonadati</taxon>
        <taxon>Pseudomonadota</taxon>
        <taxon>Betaproteobacteria</taxon>
        <taxon>Burkholderiales</taxon>
        <taxon>Alcaligenaceae</taxon>
        <taxon>Pigmentiphaga</taxon>
    </lineage>
</organism>
<evidence type="ECO:0000256" key="5">
    <source>
        <dbReference type="RuleBase" id="RU003682"/>
    </source>
</evidence>
<keyword evidence="2 5" id="KW-0479">Metal-binding</keyword>
<proteinExistence type="inferred from homology"/>
<dbReference type="Gene3D" id="2.60.120.330">
    <property type="entry name" value="B-lactam Antibiotic, Isopenicillin N Synthase, Chain"/>
    <property type="match status" value="1"/>
</dbReference>
<dbReference type="InterPro" id="IPR005123">
    <property type="entry name" value="Oxoglu/Fe-dep_dioxygenase_dom"/>
</dbReference>
<feature type="domain" description="Fe2OG dioxygenase" evidence="6">
    <location>
        <begin position="201"/>
        <end position="302"/>
    </location>
</feature>
<comment type="similarity">
    <text evidence="1 5">Belongs to the iron/ascorbate-dependent oxidoreductase family.</text>
</comment>
<name>A0ABP8GWA3_9BURK</name>
<dbReference type="EMBL" id="BAABFO010000007">
    <property type="protein sequence ID" value="GAA4330873.1"/>
    <property type="molecule type" value="Genomic_DNA"/>
</dbReference>
<evidence type="ECO:0000313" key="8">
    <source>
        <dbReference type="Proteomes" id="UP001501671"/>
    </source>
</evidence>
<dbReference type="PRINTS" id="PR00682">
    <property type="entry name" value="IPNSYNTHASE"/>
</dbReference>
<dbReference type="PROSITE" id="PS51471">
    <property type="entry name" value="FE2OG_OXY"/>
    <property type="match status" value="1"/>
</dbReference>
<sequence length="341" mass="38729">MKVDLNPMKGVLADTEEELRLMDYPDSDEEIPVLDLAPYLEGSESGRAKVARELGRISQRVGFFYVKNHGVPQELVDNVFTQARRFHSLPEEVKAQTPHGYVDSFQTGYVPMRAAGKKTNVNIVADAKPNLLAKFLISRELPADHPDYRPVNKWPENLPGFRDVVKEYALQIEKLGRSFLPLWAVSLDLRPDYFDRFFTTPHLTVSLLHYPPQESVGDRQYGIAPHTDNSFMTLLAQSSVPGLAVRMPSGHWRVVENIPGTFLINTGNVMVRWTNGRYLSTKHRVINSAGRERYSVPVFFGPSGDAVIECVPTCVSPENPPQYETMTYRELRQWYYNLGSK</sequence>
<dbReference type="InterPro" id="IPR026992">
    <property type="entry name" value="DIOX_N"/>
</dbReference>
<evidence type="ECO:0000256" key="4">
    <source>
        <dbReference type="ARBA" id="ARBA00023004"/>
    </source>
</evidence>
<comment type="caution">
    <text evidence="7">The sequence shown here is derived from an EMBL/GenBank/DDBJ whole genome shotgun (WGS) entry which is preliminary data.</text>
</comment>
<reference evidence="8" key="1">
    <citation type="journal article" date="2019" name="Int. J. Syst. Evol. Microbiol.">
        <title>The Global Catalogue of Microorganisms (GCM) 10K type strain sequencing project: providing services to taxonomists for standard genome sequencing and annotation.</title>
        <authorList>
            <consortium name="The Broad Institute Genomics Platform"/>
            <consortium name="The Broad Institute Genome Sequencing Center for Infectious Disease"/>
            <person name="Wu L."/>
            <person name="Ma J."/>
        </authorList>
    </citation>
    <scope>NUCLEOTIDE SEQUENCE [LARGE SCALE GENOMIC DNA]</scope>
    <source>
        <strain evidence="8">JCM 17666</strain>
    </source>
</reference>
<evidence type="ECO:0000313" key="7">
    <source>
        <dbReference type="EMBL" id="GAA4330873.1"/>
    </source>
</evidence>
<keyword evidence="8" id="KW-1185">Reference proteome</keyword>
<dbReference type="PANTHER" id="PTHR10209:SF881">
    <property type="entry name" value="FI07970P-RELATED"/>
    <property type="match status" value="1"/>
</dbReference>
<dbReference type="PANTHER" id="PTHR10209">
    <property type="entry name" value="OXIDOREDUCTASE, 2OG-FE II OXYGENASE FAMILY PROTEIN"/>
    <property type="match status" value="1"/>
</dbReference>
<dbReference type="Pfam" id="PF14226">
    <property type="entry name" value="DIOX_N"/>
    <property type="match status" value="1"/>
</dbReference>
<accession>A0ABP8GWA3</accession>
<evidence type="ECO:0000256" key="1">
    <source>
        <dbReference type="ARBA" id="ARBA00008056"/>
    </source>
</evidence>
<evidence type="ECO:0000256" key="3">
    <source>
        <dbReference type="ARBA" id="ARBA00023002"/>
    </source>
</evidence>
<dbReference type="RefSeq" id="WP_345248681.1">
    <property type="nucleotide sequence ID" value="NZ_BAABFO010000007.1"/>
</dbReference>
<dbReference type="SUPFAM" id="SSF51197">
    <property type="entry name" value="Clavaminate synthase-like"/>
    <property type="match status" value="1"/>
</dbReference>
<keyword evidence="3 5" id="KW-0560">Oxidoreductase</keyword>
<keyword evidence="4 5" id="KW-0408">Iron</keyword>
<evidence type="ECO:0000256" key="2">
    <source>
        <dbReference type="ARBA" id="ARBA00022723"/>
    </source>
</evidence>
<dbReference type="InterPro" id="IPR044861">
    <property type="entry name" value="IPNS-like_FE2OG_OXY"/>
</dbReference>
<gene>
    <name evidence="7" type="ORF">GCM10023144_18950</name>
</gene>
<dbReference type="Proteomes" id="UP001501671">
    <property type="component" value="Unassembled WGS sequence"/>
</dbReference>
<dbReference type="Pfam" id="PF03171">
    <property type="entry name" value="2OG-FeII_Oxy"/>
    <property type="match status" value="1"/>
</dbReference>
<evidence type="ECO:0000259" key="6">
    <source>
        <dbReference type="PROSITE" id="PS51471"/>
    </source>
</evidence>